<feature type="domain" description="RRXRR" evidence="1">
    <location>
        <begin position="3"/>
        <end position="90"/>
    </location>
</feature>
<organism evidence="2">
    <name type="scientific">marine sediment metagenome</name>
    <dbReference type="NCBI Taxonomy" id="412755"/>
    <lineage>
        <taxon>unclassified sequences</taxon>
        <taxon>metagenomes</taxon>
        <taxon>ecological metagenomes</taxon>
    </lineage>
</organism>
<dbReference type="EMBL" id="BART01013861">
    <property type="protein sequence ID" value="GAG82017.1"/>
    <property type="molecule type" value="Genomic_DNA"/>
</dbReference>
<comment type="caution">
    <text evidence="2">The sequence shown here is derived from an EMBL/GenBank/DDBJ whole genome shotgun (WGS) entry which is preliminary data.</text>
</comment>
<reference evidence="2" key="1">
    <citation type="journal article" date="2014" name="Front. Microbiol.">
        <title>High frequency of phylogenetically diverse reductive dehalogenase-homologous genes in deep subseafloor sedimentary metagenomes.</title>
        <authorList>
            <person name="Kawai M."/>
            <person name="Futagami T."/>
            <person name="Toyoda A."/>
            <person name="Takaki Y."/>
            <person name="Nishi S."/>
            <person name="Hori S."/>
            <person name="Arai W."/>
            <person name="Tsubouchi T."/>
            <person name="Morono Y."/>
            <person name="Uchiyama I."/>
            <person name="Ito T."/>
            <person name="Fujiyama A."/>
            <person name="Inagaki F."/>
            <person name="Takami H."/>
        </authorList>
    </citation>
    <scope>NUCLEOTIDE SEQUENCE</scope>
    <source>
        <strain evidence="2">Expedition CK06-06</strain>
    </source>
</reference>
<proteinExistence type="predicted"/>
<gene>
    <name evidence="2" type="ORF">S01H4_28070</name>
</gene>
<dbReference type="Pfam" id="PF14239">
    <property type="entry name" value="RRXRR"/>
    <property type="match status" value="1"/>
</dbReference>
<protein>
    <recommendedName>
        <fullName evidence="1">RRXRR domain-containing protein</fullName>
    </recommendedName>
</protein>
<evidence type="ECO:0000313" key="2">
    <source>
        <dbReference type="EMBL" id="GAG82017.1"/>
    </source>
</evidence>
<evidence type="ECO:0000259" key="1">
    <source>
        <dbReference type="Pfam" id="PF14239"/>
    </source>
</evidence>
<accession>X1BLH4</accession>
<sequence>MLVFVINKHGKSLMPCSPKKARLLLGEGKAKVVKRTPFTIQLLYGSSGYKQPVILGVDSGYNHIGLSAITEKREVFSMEVKLRTDIVKLNSEEIQNLRIWKGKSVLAGSNLSNKPATNLDNQLLQETDPIKFLEYLEIRNICINNDLCKEQKD</sequence>
<dbReference type="InterPro" id="IPR025938">
    <property type="entry name" value="RRXRR_dom"/>
</dbReference>
<name>X1BLH4_9ZZZZ</name>
<dbReference type="AlphaFoldDB" id="X1BLH4"/>